<evidence type="ECO:0000256" key="6">
    <source>
        <dbReference type="ARBA" id="ARBA00022786"/>
    </source>
</evidence>
<dbReference type="SMART" id="SM00184">
    <property type="entry name" value="RING"/>
    <property type="match status" value="1"/>
</dbReference>
<dbReference type="InterPro" id="IPR001841">
    <property type="entry name" value="Znf_RING"/>
</dbReference>
<dbReference type="InterPro" id="IPR013083">
    <property type="entry name" value="Znf_RING/FYVE/PHD"/>
</dbReference>
<dbReference type="Pfam" id="PF14369">
    <property type="entry name" value="Zn_ribbon_19"/>
    <property type="match status" value="1"/>
</dbReference>
<keyword evidence="3" id="KW-0808">Transferase</keyword>
<dbReference type="Gene3D" id="3.30.40.10">
    <property type="entry name" value="Zinc/RING finger domain, C3HC4 (zinc finger)"/>
    <property type="match status" value="1"/>
</dbReference>
<dbReference type="EC" id="2.3.2.27" evidence="2"/>
<proteinExistence type="predicted"/>
<keyword evidence="4" id="KW-0479">Metal-binding</keyword>
<keyword evidence="5 8" id="KW-0863">Zinc-finger</keyword>
<dbReference type="Pfam" id="PF13639">
    <property type="entry name" value="zf-RING_2"/>
    <property type="match status" value="1"/>
</dbReference>
<evidence type="ECO:0000256" key="9">
    <source>
        <dbReference type="SAM" id="MobiDB-lite"/>
    </source>
</evidence>
<dbReference type="PANTHER" id="PTHR15710:SF190">
    <property type="entry name" value="RING-TYPE DOMAIN-CONTAINING PROTEIN"/>
    <property type="match status" value="1"/>
</dbReference>
<sequence length="308" mass="32474">MSAPSPPAGAPAEPAPAPAPLVTYFCYECEATVSLAPPVPPAPRHRCPHCYGNFLEENPSPFPEDPYPPPPLPPAFLSGSDDSDQDLDDLDDLDFGMDPAAARLYLSQLVQQRLYDGPIDVDVAAAAAAAVSVLQHGHRGGEPPAPAASIAALPTVEVSEPASACAICKEDLPLASAARRLPCAHLYHSCCIVTWLEMHNSCPVCRFRLPFPDPAEATPSEHDPQPTRITIRFTTTTRRRVRTYNDAAVAGPVATAPVSASPTQLAQAVTGEGGGGPANSGETVSSEWPPHPESDTVMSEAREGDVFF</sequence>
<evidence type="ECO:0000256" key="5">
    <source>
        <dbReference type="ARBA" id="ARBA00022771"/>
    </source>
</evidence>
<dbReference type="GO" id="GO:0005737">
    <property type="term" value="C:cytoplasm"/>
    <property type="evidence" value="ECO:0007669"/>
    <property type="project" value="TreeGrafter"/>
</dbReference>
<dbReference type="PANTHER" id="PTHR15710">
    <property type="entry name" value="E3 UBIQUITIN-PROTEIN LIGASE PRAJA"/>
    <property type="match status" value="1"/>
</dbReference>
<evidence type="ECO:0000256" key="4">
    <source>
        <dbReference type="ARBA" id="ARBA00022723"/>
    </source>
</evidence>
<accession>A0A0A9CPY4</accession>
<dbReference type="SUPFAM" id="SSF57850">
    <property type="entry name" value="RING/U-box"/>
    <property type="match status" value="1"/>
</dbReference>
<feature type="region of interest" description="Disordered" evidence="9">
    <location>
        <begin position="255"/>
        <end position="308"/>
    </location>
</feature>
<organism evidence="11">
    <name type="scientific">Arundo donax</name>
    <name type="common">Giant reed</name>
    <name type="synonym">Donax arundinaceus</name>
    <dbReference type="NCBI Taxonomy" id="35708"/>
    <lineage>
        <taxon>Eukaryota</taxon>
        <taxon>Viridiplantae</taxon>
        <taxon>Streptophyta</taxon>
        <taxon>Embryophyta</taxon>
        <taxon>Tracheophyta</taxon>
        <taxon>Spermatophyta</taxon>
        <taxon>Magnoliopsida</taxon>
        <taxon>Liliopsida</taxon>
        <taxon>Poales</taxon>
        <taxon>Poaceae</taxon>
        <taxon>PACMAD clade</taxon>
        <taxon>Arundinoideae</taxon>
        <taxon>Arundineae</taxon>
        <taxon>Arundo</taxon>
    </lineage>
</organism>
<dbReference type="GO" id="GO:0008270">
    <property type="term" value="F:zinc ion binding"/>
    <property type="evidence" value="ECO:0007669"/>
    <property type="project" value="UniProtKB-KW"/>
</dbReference>
<feature type="region of interest" description="Disordered" evidence="9">
    <location>
        <begin position="60"/>
        <end position="86"/>
    </location>
</feature>
<protein>
    <recommendedName>
        <fullName evidence="2">RING-type E3 ubiquitin transferase</fullName>
        <ecNumber evidence="2">2.3.2.27</ecNumber>
    </recommendedName>
</protein>
<keyword evidence="7" id="KW-0862">Zinc</keyword>
<reference evidence="11" key="1">
    <citation type="submission" date="2014-09" db="EMBL/GenBank/DDBJ databases">
        <authorList>
            <person name="Magalhaes I.L.F."/>
            <person name="Oliveira U."/>
            <person name="Santos F.R."/>
            <person name="Vidigal T.H.D.A."/>
            <person name="Brescovit A.D."/>
            <person name="Santos A.J."/>
        </authorList>
    </citation>
    <scope>NUCLEOTIDE SEQUENCE</scope>
    <source>
        <tissue evidence="11">Shoot tissue taken approximately 20 cm above the soil surface</tissue>
    </source>
</reference>
<dbReference type="EMBL" id="GBRH01220299">
    <property type="protein sequence ID" value="JAD77596.1"/>
    <property type="molecule type" value="Transcribed_RNA"/>
</dbReference>
<evidence type="ECO:0000259" key="10">
    <source>
        <dbReference type="PROSITE" id="PS50089"/>
    </source>
</evidence>
<name>A0A0A9CPY4_ARUDO</name>
<evidence type="ECO:0000256" key="8">
    <source>
        <dbReference type="PROSITE-ProRule" id="PRU00175"/>
    </source>
</evidence>
<dbReference type="GO" id="GO:0016567">
    <property type="term" value="P:protein ubiquitination"/>
    <property type="evidence" value="ECO:0007669"/>
    <property type="project" value="TreeGrafter"/>
</dbReference>
<dbReference type="InterPro" id="IPR039525">
    <property type="entry name" value="RNF126-like_zinc-ribbon"/>
</dbReference>
<evidence type="ECO:0000313" key="11">
    <source>
        <dbReference type="EMBL" id="JAD77596.1"/>
    </source>
</evidence>
<evidence type="ECO:0000256" key="2">
    <source>
        <dbReference type="ARBA" id="ARBA00012483"/>
    </source>
</evidence>
<comment type="catalytic activity">
    <reaction evidence="1">
        <text>S-ubiquitinyl-[E2 ubiquitin-conjugating enzyme]-L-cysteine + [acceptor protein]-L-lysine = [E2 ubiquitin-conjugating enzyme]-L-cysteine + N(6)-ubiquitinyl-[acceptor protein]-L-lysine.</text>
        <dbReference type="EC" id="2.3.2.27"/>
    </reaction>
</comment>
<dbReference type="AlphaFoldDB" id="A0A0A9CPY4"/>
<reference evidence="11" key="2">
    <citation type="journal article" date="2015" name="Data Brief">
        <title>Shoot transcriptome of the giant reed, Arundo donax.</title>
        <authorList>
            <person name="Barrero R.A."/>
            <person name="Guerrero F.D."/>
            <person name="Moolhuijzen P."/>
            <person name="Goolsby J.A."/>
            <person name="Tidwell J."/>
            <person name="Bellgard S.E."/>
            <person name="Bellgard M.I."/>
        </authorList>
    </citation>
    <scope>NUCLEOTIDE SEQUENCE</scope>
    <source>
        <tissue evidence="11">Shoot tissue taken approximately 20 cm above the soil surface</tissue>
    </source>
</reference>
<feature type="compositionally biased region" description="Pro residues" evidence="9">
    <location>
        <begin position="60"/>
        <end position="74"/>
    </location>
</feature>
<dbReference type="GO" id="GO:0061630">
    <property type="term" value="F:ubiquitin protein ligase activity"/>
    <property type="evidence" value="ECO:0007669"/>
    <property type="project" value="UniProtKB-EC"/>
</dbReference>
<feature type="domain" description="RING-type" evidence="10">
    <location>
        <begin position="165"/>
        <end position="206"/>
    </location>
</feature>
<keyword evidence="6" id="KW-0833">Ubl conjugation pathway</keyword>
<evidence type="ECO:0000256" key="7">
    <source>
        <dbReference type="ARBA" id="ARBA00022833"/>
    </source>
</evidence>
<evidence type="ECO:0000256" key="3">
    <source>
        <dbReference type="ARBA" id="ARBA00022679"/>
    </source>
</evidence>
<feature type="compositionally biased region" description="Basic and acidic residues" evidence="9">
    <location>
        <begin position="290"/>
        <end position="308"/>
    </location>
</feature>
<dbReference type="PROSITE" id="PS50089">
    <property type="entry name" value="ZF_RING_2"/>
    <property type="match status" value="1"/>
</dbReference>
<evidence type="ECO:0000256" key="1">
    <source>
        <dbReference type="ARBA" id="ARBA00000900"/>
    </source>
</evidence>